<sequence length="56" mass="5520">MGAGVGRCIAARLGEAVHVDVDELPQGRDEMSDMDPGAAVDGGGVLTGEEADAHGG</sequence>
<keyword evidence="3" id="KW-1185">Reference proteome</keyword>
<organism evidence="2 3">
    <name type="scientific">Pseudonocardia saturnea</name>
    <dbReference type="NCBI Taxonomy" id="33909"/>
    <lineage>
        <taxon>Bacteria</taxon>
        <taxon>Bacillati</taxon>
        <taxon>Actinomycetota</taxon>
        <taxon>Actinomycetes</taxon>
        <taxon>Pseudonocardiales</taxon>
        <taxon>Pseudonocardiaceae</taxon>
        <taxon>Pseudonocardia</taxon>
    </lineage>
</organism>
<comment type="caution">
    <text evidence="2">The sequence shown here is derived from an EMBL/GenBank/DDBJ whole genome shotgun (WGS) entry which is preliminary data.</text>
</comment>
<dbReference type="Proteomes" id="UP000320693">
    <property type="component" value="Unassembled WGS sequence"/>
</dbReference>
<gene>
    <name evidence="2" type="ORF">PSA01_20180</name>
</gene>
<feature type="region of interest" description="Disordered" evidence="1">
    <location>
        <begin position="26"/>
        <end position="56"/>
    </location>
</feature>
<proteinExistence type="predicted"/>
<evidence type="ECO:0000256" key="1">
    <source>
        <dbReference type="SAM" id="MobiDB-lite"/>
    </source>
</evidence>
<accession>A0ABQ0RWE4</accession>
<reference evidence="2 3" key="1">
    <citation type="submission" date="2019-06" db="EMBL/GenBank/DDBJ databases">
        <title>Whole genome shotgun sequence of Pseudonocardia saturnea NBRC 14499.</title>
        <authorList>
            <person name="Hosoyama A."/>
            <person name="Uohara A."/>
            <person name="Ohji S."/>
            <person name="Ichikawa N."/>
        </authorList>
    </citation>
    <scope>NUCLEOTIDE SEQUENCE [LARGE SCALE GENOMIC DNA]</scope>
    <source>
        <strain evidence="2 3">NBRC 14499</strain>
    </source>
</reference>
<dbReference type="EMBL" id="BJNH01000020">
    <property type="protein sequence ID" value="GEC24989.1"/>
    <property type="molecule type" value="Genomic_DNA"/>
</dbReference>
<evidence type="ECO:0000313" key="3">
    <source>
        <dbReference type="Proteomes" id="UP000320693"/>
    </source>
</evidence>
<protein>
    <submittedName>
        <fullName evidence="2">Uncharacterized protein</fullName>
    </submittedName>
</protein>
<evidence type="ECO:0000313" key="2">
    <source>
        <dbReference type="EMBL" id="GEC24989.1"/>
    </source>
</evidence>
<name>A0ABQ0RWE4_9PSEU</name>